<gene>
    <name evidence="1" type="ORF">POL68_23365</name>
</gene>
<organism evidence="1 2">
    <name type="scientific">Stigmatella ashevillensis</name>
    <dbReference type="NCBI Taxonomy" id="2995309"/>
    <lineage>
        <taxon>Bacteria</taxon>
        <taxon>Pseudomonadati</taxon>
        <taxon>Myxococcota</taxon>
        <taxon>Myxococcia</taxon>
        <taxon>Myxococcales</taxon>
        <taxon>Cystobacterineae</taxon>
        <taxon>Archangiaceae</taxon>
        <taxon>Stigmatella</taxon>
    </lineage>
</organism>
<dbReference type="EMBL" id="JAQNDM010000002">
    <property type="protein sequence ID" value="MDC0711430.1"/>
    <property type="molecule type" value="Genomic_DNA"/>
</dbReference>
<proteinExistence type="predicted"/>
<accession>A0ABT5DCM3</accession>
<evidence type="ECO:0008006" key="3">
    <source>
        <dbReference type="Google" id="ProtNLM"/>
    </source>
</evidence>
<keyword evidence="2" id="KW-1185">Reference proteome</keyword>
<reference evidence="1 2" key="1">
    <citation type="submission" date="2022-11" db="EMBL/GenBank/DDBJ databases">
        <title>Minimal conservation of predation-associated metabolite biosynthetic gene clusters underscores biosynthetic potential of Myxococcota including descriptions for ten novel species: Archangium lansinium sp. nov., Myxococcus landrumus sp. nov., Nannocystis bai.</title>
        <authorList>
            <person name="Ahearne A."/>
            <person name="Stevens C."/>
            <person name="Dowd S."/>
        </authorList>
    </citation>
    <scope>NUCLEOTIDE SEQUENCE [LARGE SCALE GENOMIC DNA]</scope>
    <source>
        <strain evidence="1 2">NCWAL01</strain>
    </source>
</reference>
<dbReference type="Proteomes" id="UP001221838">
    <property type="component" value="Unassembled WGS sequence"/>
</dbReference>
<dbReference type="RefSeq" id="WP_272141383.1">
    <property type="nucleotide sequence ID" value="NZ_JAQNDM010000002.1"/>
</dbReference>
<sequence>MPFSIQDPRGMVLLMLVFPVLSAAAIEGAEFIFRFDKPLPVADQTARQWLEHRAAQLFGQGISYAWPQAGDSIVLSIPRQQPEFIAESGQALRVRLREGIEVLVGVKTPPWMPPSAWSQPADGGVRVHGFINLKMFADAVAQHLKGSRFILPHGDSSMQSLELRTSGDGLEASIQLSEQDAKPGVLIMRGTPRFVAENGTVSLTVPDAEVTYNGKPFGALQVILRTQRLWKLDVDMASIATKAEAFFEFHTGSLAKATVTPFPDLQIEVVGNHLLFTFSLNVTLTYTYAP</sequence>
<evidence type="ECO:0000313" key="2">
    <source>
        <dbReference type="Proteomes" id="UP001221838"/>
    </source>
</evidence>
<protein>
    <recommendedName>
        <fullName evidence="3">DUF2125 domain-containing protein</fullName>
    </recommendedName>
</protein>
<name>A0ABT5DCM3_9BACT</name>
<evidence type="ECO:0000313" key="1">
    <source>
        <dbReference type="EMBL" id="MDC0711430.1"/>
    </source>
</evidence>
<comment type="caution">
    <text evidence="1">The sequence shown here is derived from an EMBL/GenBank/DDBJ whole genome shotgun (WGS) entry which is preliminary data.</text>
</comment>